<dbReference type="PANTHER" id="PTHR39244">
    <property type="entry name" value="NATTERIN-4"/>
    <property type="match status" value="1"/>
</dbReference>
<keyword evidence="1" id="KW-0472">Membrane</keyword>
<feature type="chain" id="PRO_5040278565" evidence="2">
    <location>
        <begin position="19"/>
        <end position="400"/>
    </location>
</feature>
<keyword evidence="1" id="KW-0812">Transmembrane</keyword>
<feature type="transmembrane region" description="Helical" evidence="1">
    <location>
        <begin position="360"/>
        <end position="388"/>
    </location>
</feature>
<evidence type="ECO:0000256" key="2">
    <source>
        <dbReference type="SAM" id="SignalP"/>
    </source>
</evidence>
<dbReference type="Gene3D" id="2.170.15.10">
    <property type="entry name" value="Proaerolysin, chain A, domain 3"/>
    <property type="match status" value="1"/>
</dbReference>
<feature type="signal peptide" evidence="2">
    <location>
        <begin position="1"/>
        <end position="18"/>
    </location>
</feature>
<dbReference type="AlphaFoldDB" id="A0A9Q1BII5"/>
<sequence length="400" mass="44290">MAIVYALVLVGSLPKVFGQDWVETYGTKPSSAFSGGTLDKDGNQLFVCRYRANYYLGCGKTWPSGAAGGLVSCKIPYYEKEYSMKPFQVLAVPPWEDYELQWSAKTYSRGGVPLNAVEAIPTIYVGRFRQNGYYLLGKVDSKNKAFFYTANGKEYFKLWGYEVLTRVPRPIQSYEILQVKYNFSQAIQTLSPAYITLAQTNVTNDSPYDTTSALTMDITDTTTSQWSKVDTVEMHTGLKITVNAGIPVLGSVTGEWEEGISKTYSYSSGKSFTSSVTASHQISVNLPAYSDVRVSMIAKHAYVNVSYTATLKVLFRSGDAAVIKDVKGFYSDVHYTPFETSIETTPSANRPSPTPGTPRVLPVLTIVLSVGLFAVTVICLWALTVYCFRRAKAKGYTRYI</sequence>
<keyword evidence="1" id="KW-1133">Transmembrane helix</keyword>
<dbReference type="PANTHER" id="PTHR39244:SF5">
    <property type="entry name" value="NATTERIN-3-LIKE"/>
    <property type="match status" value="1"/>
</dbReference>
<proteinExistence type="predicted"/>
<dbReference type="Proteomes" id="UP001152320">
    <property type="component" value="Chromosome 16"/>
</dbReference>
<evidence type="ECO:0000313" key="4">
    <source>
        <dbReference type="Proteomes" id="UP001152320"/>
    </source>
</evidence>
<keyword evidence="4" id="KW-1185">Reference proteome</keyword>
<dbReference type="InterPro" id="IPR053237">
    <property type="entry name" value="Natterin_C"/>
</dbReference>
<evidence type="ECO:0000313" key="3">
    <source>
        <dbReference type="EMBL" id="KAJ8027002.1"/>
    </source>
</evidence>
<comment type="caution">
    <text evidence="3">The sequence shown here is derived from an EMBL/GenBank/DDBJ whole genome shotgun (WGS) entry which is preliminary data.</text>
</comment>
<name>A0A9Q1BII5_HOLLE</name>
<dbReference type="SUPFAM" id="SSF141739">
    <property type="entry name" value="MFPT repeat-like"/>
    <property type="match status" value="1"/>
</dbReference>
<dbReference type="OrthoDB" id="1925699at2759"/>
<dbReference type="EMBL" id="JAIZAY010000016">
    <property type="protein sequence ID" value="KAJ8027002.1"/>
    <property type="molecule type" value="Genomic_DNA"/>
</dbReference>
<gene>
    <name evidence="3" type="ORF">HOLleu_32006</name>
</gene>
<evidence type="ECO:0000256" key="1">
    <source>
        <dbReference type="SAM" id="Phobius"/>
    </source>
</evidence>
<reference evidence="3" key="1">
    <citation type="submission" date="2021-10" db="EMBL/GenBank/DDBJ databases">
        <title>Tropical sea cucumber genome reveals ecological adaptation and Cuvierian tubules defense mechanism.</title>
        <authorList>
            <person name="Chen T."/>
        </authorList>
    </citation>
    <scope>NUCLEOTIDE SEQUENCE</scope>
    <source>
        <strain evidence="3">Nanhai2018</strain>
        <tissue evidence="3">Muscle</tissue>
    </source>
</reference>
<protein>
    <submittedName>
        <fullName evidence="3">Natterin-3</fullName>
    </submittedName>
</protein>
<organism evidence="3 4">
    <name type="scientific">Holothuria leucospilota</name>
    <name type="common">Black long sea cucumber</name>
    <name type="synonym">Mertensiothuria leucospilota</name>
    <dbReference type="NCBI Taxonomy" id="206669"/>
    <lineage>
        <taxon>Eukaryota</taxon>
        <taxon>Metazoa</taxon>
        <taxon>Echinodermata</taxon>
        <taxon>Eleutherozoa</taxon>
        <taxon>Echinozoa</taxon>
        <taxon>Holothuroidea</taxon>
        <taxon>Aspidochirotacea</taxon>
        <taxon>Aspidochirotida</taxon>
        <taxon>Holothuriidae</taxon>
        <taxon>Holothuria</taxon>
    </lineage>
</organism>
<accession>A0A9Q1BII5</accession>
<dbReference type="SUPFAM" id="SSF56973">
    <property type="entry name" value="Aerolisin/ETX pore-forming domain"/>
    <property type="match status" value="1"/>
</dbReference>
<keyword evidence="2" id="KW-0732">Signal</keyword>